<comment type="caution">
    <text evidence="8">The sequence shown here is derived from an EMBL/GenBank/DDBJ whole genome shotgun (WGS) entry which is preliminary data.</text>
</comment>
<dbReference type="SUPFAM" id="SSF46785">
    <property type="entry name" value="Winged helix' DNA-binding domain"/>
    <property type="match status" value="1"/>
</dbReference>
<reference evidence="8 9" key="1">
    <citation type="submission" date="2021-10" db="EMBL/GenBank/DDBJ databases">
        <title>Anaerobic single-cell dispensing facilitates the cultivation of human gut bacteria.</title>
        <authorList>
            <person name="Afrizal A."/>
        </authorList>
    </citation>
    <scope>NUCLEOTIDE SEQUENCE [LARGE SCALE GENOMIC DNA]</scope>
    <source>
        <strain evidence="8 9">CLA-AA-H232</strain>
    </source>
</reference>
<keyword evidence="5" id="KW-0238">DNA-binding</keyword>
<dbReference type="EMBL" id="JAJEQM010000001">
    <property type="protein sequence ID" value="MCC2209420.1"/>
    <property type="molecule type" value="Genomic_DNA"/>
</dbReference>
<dbReference type="InterPro" id="IPR043135">
    <property type="entry name" value="Fur_C"/>
</dbReference>
<dbReference type="CDD" id="cd07153">
    <property type="entry name" value="Fur_like"/>
    <property type="match status" value="1"/>
</dbReference>
<proteinExistence type="inferred from homology"/>
<dbReference type="GO" id="GO:0003700">
    <property type="term" value="F:DNA-binding transcription factor activity"/>
    <property type="evidence" value="ECO:0007669"/>
    <property type="project" value="InterPro"/>
</dbReference>
<feature type="binding site" evidence="7">
    <location>
        <position position="79"/>
    </location>
    <ligand>
        <name>Zn(2+)</name>
        <dbReference type="ChEBI" id="CHEBI:29105"/>
    </ligand>
</feature>
<keyword evidence="6" id="KW-0804">Transcription</keyword>
<keyword evidence="9" id="KW-1185">Reference proteome</keyword>
<feature type="binding site" evidence="7">
    <location>
        <position position="82"/>
    </location>
    <ligand>
        <name>Zn(2+)</name>
        <dbReference type="ChEBI" id="CHEBI:29105"/>
    </ligand>
</feature>
<dbReference type="GO" id="GO:0000976">
    <property type="term" value="F:transcription cis-regulatory region binding"/>
    <property type="evidence" value="ECO:0007669"/>
    <property type="project" value="TreeGrafter"/>
</dbReference>
<name>A0AAE3DWN5_9FIRM</name>
<dbReference type="RefSeq" id="WP_308455677.1">
    <property type="nucleotide sequence ID" value="NZ_JAJEQM010000001.1"/>
</dbReference>
<dbReference type="GO" id="GO:1900376">
    <property type="term" value="P:regulation of secondary metabolite biosynthetic process"/>
    <property type="evidence" value="ECO:0007669"/>
    <property type="project" value="TreeGrafter"/>
</dbReference>
<evidence type="ECO:0000256" key="7">
    <source>
        <dbReference type="PIRSR" id="PIRSR602481-1"/>
    </source>
</evidence>
<evidence type="ECO:0000256" key="5">
    <source>
        <dbReference type="ARBA" id="ARBA00023125"/>
    </source>
</evidence>
<dbReference type="AlphaFoldDB" id="A0AAE3DWN5"/>
<accession>A0AAE3DWN5</accession>
<evidence type="ECO:0000256" key="2">
    <source>
        <dbReference type="ARBA" id="ARBA00022491"/>
    </source>
</evidence>
<comment type="similarity">
    <text evidence="1">Belongs to the Fur family.</text>
</comment>
<dbReference type="Gene3D" id="1.10.10.10">
    <property type="entry name" value="Winged helix-like DNA-binding domain superfamily/Winged helix DNA-binding domain"/>
    <property type="match status" value="1"/>
</dbReference>
<dbReference type="Pfam" id="PF01475">
    <property type="entry name" value="FUR"/>
    <property type="match status" value="1"/>
</dbReference>
<keyword evidence="7" id="KW-0479">Metal-binding</keyword>
<dbReference type="Gene3D" id="3.30.1490.190">
    <property type="match status" value="1"/>
</dbReference>
<evidence type="ECO:0000256" key="3">
    <source>
        <dbReference type="ARBA" id="ARBA00022833"/>
    </source>
</evidence>
<protein>
    <submittedName>
        <fullName evidence="8">Transcriptional repressor</fullName>
    </submittedName>
</protein>
<feature type="binding site" evidence="7">
    <location>
        <position position="122"/>
    </location>
    <ligand>
        <name>Zn(2+)</name>
        <dbReference type="ChEBI" id="CHEBI:29105"/>
    </ligand>
</feature>
<comment type="cofactor">
    <cofactor evidence="7">
        <name>Zn(2+)</name>
        <dbReference type="ChEBI" id="CHEBI:29105"/>
    </cofactor>
    <text evidence="7">Binds 1 zinc ion per subunit.</text>
</comment>
<keyword evidence="2" id="KW-0678">Repressor</keyword>
<evidence type="ECO:0000313" key="8">
    <source>
        <dbReference type="EMBL" id="MCC2209420.1"/>
    </source>
</evidence>
<evidence type="ECO:0000313" key="9">
    <source>
        <dbReference type="Proteomes" id="UP001198242"/>
    </source>
</evidence>
<evidence type="ECO:0000256" key="4">
    <source>
        <dbReference type="ARBA" id="ARBA00023015"/>
    </source>
</evidence>
<dbReference type="PANTHER" id="PTHR33202">
    <property type="entry name" value="ZINC UPTAKE REGULATION PROTEIN"/>
    <property type="match status" value="1"/>
</dbReference>
<dbReference type="GO" id="GO:0045892">
    <property type="term" value="P:negative regulation of DNA-templated transcription"/>
    <property type="evidence" value="ECO:0007669"/>
    <property type="project" value="TreeGrafter"/>
</dbReference>
<organism evidence="8 9">
    <name type="scientific">Hominilimicola fabiformis</name>
    <dbReference type="NCBI Taxonomy" id="2885356"/>
    <lineage>
        <taxon>Bacteria</taxon>
        <taxon>Bacillati</taxon>
        <taxon>Bacillota</taxon>
        <taxon>Clostridia</taxon>
        <taxon>Eubacteriales</taxon>
        <taxon>Oscillospiraceae</taxon>
        <taxon>Hominilimicola</taxon>
    </lineage>
</organism>
<keyword evidence="4" id="KW-0805">Transcription regulation</keyword>
<feature type="binding site" evidence="7">
    <location>
        <position position="119"/>
    </location>
    <ligand>
        <name>Zn(2+)</name>
        <dbReference type="ChEBI" id="CHEBI:29105"/>
    </ligand>
</feature>
<keyword evidence="3 7" id="KW-0862">Zinc</keyword>
<sequence length="150" mass="17387">MKYSKQREALLTLLRSTRSHPSADWLYENLRKEFPNISLGTVYRNLAQLAENGDILKISTSANKEHFDGFVHRHFHFVCNKCDKIYDVDLDGMDEIKNQAAEKLNADIEDYSLIFYGICENCSSKKIINSKEEIYYEKVCMSGMRLCSRG</sequence>
<dbReference type="Proteomes" id="UP001198242">
    <property type="component" value="Unassembled WGS sequence"/>
</dbReference>
<dbReference type="InterPro" id="IPR036388">
    <property type="entry name" value="WH-like_DNA-bd_sf"/>
</dbReference>
<dbReference type="GO" id="GO:0008270">
    <property type="term" value="F:zinc ion binding"/>
    <property type="evidence" value="ECO:0007669"/>
    <property type="project" value="TreeGrafter"/>
</dbReference>
<gene>
    <name evidence="8" type="ORF">LKE05_01215</name>
</gene>
<evidence type="ECO:0000256" key="6">
    <source>
        <dbReference type="ARBA" id="ARBA00023163"/>
    </source>
</evidence>
<dbReference type="PANTHER" id="PTHR33202:SF7">
    <property type="entry name" value="FERRIC UPTAKE REGULATION PROTEIN"/>
    <property type="match status" value="1"/>
</dbReference>
<dbReference type="InterPro" id="IPR002481">
    <property type="entry name" value="FUR"/>
</dbReference>
<dbReference type="InterPro" id="IPR036390">
    <property type="entry name" value="WH_DNA-bd_sf"/>
</dbReference>
<evidence type="ECO:0000256" key="1">
    <source>
        <dbReference type="ARBA" id="ARBA00007957"/>
    </source>
</evidence>